<dbReference type="Proteomes" id="UP000076023">
    <property type="component" value="Unassembled WGS sequence"/>
</dbReference>
<dbReference type="InterPro" id="IPR047880">
    <property type="entry name" value="MafI-like"/>
</dbReference>
<organism evidence="1 2">
    <name type="scientific">Terrimicrobium sacchariphilum</name>
    <dbReference type="NCBI Taxonomy" id="690879"/>
    <lineage>
        <taxon>Bacteria</taxon>
        <taxon>Pseudomonadati</taxon>
        <taxon>Verrucomicrobiota</taxon>
        <taxon>Terrimicrobiia</taxon>
        <taxon>Terrimicrobiales</taxon>
        <taxon>Terrimicrobiaceae</taxon>
        <taxon>Terrimicrobium</taxon>
    </lineage>
</organism>
<sequence>MSETMNEYEMTRAQLADLVEETQGCLSTEELATVRGYLEHGECGLAFEHLCDALRGGTREISPRQYARLERLGIRMEIDSMEWLGLPHGRRWHVREFRQRPTVL</sequence>
<comment type="caution">
    <text evidence="1">The sequence shown here is derived from an EMBL/GenBank/DDBJ whole genome shotgun (WGS) entry which is preliminary data.</text>
</comment>
<name>A0A146G614_TERSA</name>
<gene>
    <name evidence="1" type="ORF">TSACC_2795</name>
</gene>
<accession>A0A146G614</accession>
<protein>
    <submittedName>
        <fullName evidence="1">Uncharacterized protein</fullName>
    </submittedName>
</protein>
<dbReference type="NCBIfam" id="NF033691">
    <property type="entry name" value="immunity_MafI"/>
    <property type="match status" value="1"/>
</dbReference>
<evidence type="ECO:0000313" key="2">
    <source>
        <dbReference type="Proteomes" id="UP000076023"/>
    </source>
</evidence>
<keyword evidence="2" id="KW-1185">Reference proteome</keyword>
<dbReference type="InParanoid" id="A0A146G614"/>
<dbReference type="EMBL" id="BDCO01000002">
    <property type="protein sequence ID" value="GAT32397.1"/>
    <property type="molecule type" value="Genomic_DNA"/>
</dbReference>
<proteinExistence type="predicted"/>
<dbReference type="AlphaFoldDB" id="A0A146G614"/>
<evidence type="ECO:0000313" key="1">
    <source>
        <dbReference type="EMBL" id="GAT32397.1"/>
    </source>
</evidence>
<reference evidence="2" key="1">
    <citation type="journal article" date="2017" name="Genome Announc.">
        <title>Draft Genome Sequence of Terrimicrobium sacchariphilum NM-5T, a Facultative Anaerobic Soil Bacterium of the Class Spartobacteria.</title>
        <authorList>
            <person name="Qiu Y.L."/>
            <person name="Tourlousse D.M."/>
            <person name="Matsuura N."/>
            <person name="Ohashi A."/>
            <person name="Sekiguchi Y."/>
        </authorList>
    </citation>
    <scope>NUCLEOTIDE SEQUENCE [LARGE SCALE GENOMIC DNA]</scope>
    <source>
        <strain evidence="2">NM-5</strain>
    </source>
</reference>